<dbReference type="Proteomes" id="UP000320244">
    <property type="component" value="Unassembled WGS sequence"/>
</dbReference>
<evidence type="ECO:0000313" key="3">
    <source>
        <dbReference type="Proteomes" id="UP000320244"/>
    </source>
</evidence>
<gene>
    <name evidence="2" type="ORF">FGL98_06700</name>
</gene>
<keyword evidence="3" id="KW-1185">Reference proteome</keyword>
<dbReference type="PANTHER" id="PTHR20992:SF9">
    <property type="entry name" value="AT15442P-RELATED"/>
    <property type="match status" value="1"/>
</dbReference>
<dbReference type="InterPro" id="IPR005240">
    <property type="entry name" value="DUF389"/>
</dbReference>
<comment type="caution">
    <text evidence="2">The sequence shown here is derived from an EMBL/GenBank/DDBJ whole genome shotgun (WGS) entry which is preliminary data.</text>
</comment>
<dbReference type="EMBL" id="VCQV01000006">
    <property type="protein sequence ID" value="TWP37430.1"/>
    <property type="molecule type" value="Genomic_DNA"/>
</dbReference>
<keyword evidence="1" id="KW-1133">Transmembrane helix</keyword>
<evidence type="ECO:0000313" key="2">
    <source>
        <dbReference type="EMBL" id="TWP37430.1"/>
    </source>
</evidence>
<proteinExistence type="predicted"/>
<organism evidence="2 3">
    <name type="scientific">Leekyejoonella antrihumi</name>
    <dbReference type="NCBI Taxonomy" id="1660198"/>
    <lineage>
        <taxon>Bacteria</taxon>
        <taxon>Bacillati</taxon>
        <taxon>Actinomycetota</taxon>
        <taxon>Actinomycetes</taxon>
        <taxon>Micrococcales</taxon>
        <taxon>Dermacoccaceae</taxon>
        <taxon>Leekyejoonella</taxon>
    </lineage>
</organism>
<feature type="transmembrane region" description="Helical" evidence="1">
    <location>
        <begin position="215"/>
        <end position="238"/>
    </location>
</feature>
<dbReference type="OrthoDB" id="8061853at2"/>
<reference evidence="2 3" key="1">
    <citation type="submission" date="2019-05" db="EMBL/GenBank/DDBJ databases">
        <authorList>
            <person name="Lee S.D."/>
        </authorList>
    </citation>
    <scope>NUCLEOTIDE SEQUENCE [LARGE SCALE GENOMIC DNA]</scope>
    <source>
        <strain evidence="2 3">C5-26</strain>
    </source>
</reference>
<protein>
    <submittedName>
        <fullName evidence="2">DUF389 domain-containing protein</fullName>
    </submittedName>
</protein>
<dbReference type="Pfam" id="PF04087">
    <property type="entry name" value="DUF389"/>
    <property type="match status" value="1"/>
</dbReference>
<keyword evidence="1" id="KW-0812">Transmembrane</keyword>
<name>A0A563E4H3_9MICO</name>
<sequence length="319" mass="33577">MLVHLRLTMPDHLTDNVLDLVRDSASITNLTLQRGACLRPAGDLIEVDVARESVSELLDQLDDVGLDKQGGIVLTEPAATPFDAAQAVEEAAEGDPDDSVIWDMLKQQALDGARPTVTFHLFLIIAVALASVAVITDSNVLVVGAMVVGPEFATIASICTGVVFLDRHLVLRAMRLLVLSFALAIVVIAVVALVARVTGLITPDVVTRPHPQTSFIWQPTTWSFVVALLAGSAGVLALTTEKAQAMVGVFISVTTVPAAGNMALALALDSGSELGGSAEQLGLNFVGMILAGTTTLLLQRFLVRRSHHAVRHLFGGVTG</sequence>
<evidence type="ECO:0000256" key="1">
    <source>
        <dbReference type="SAM" id="Phobius"/>
    </source>
</evidence>
<dbReference type="AlphaFoldDB" id="A0A563E4H3"/>
<feature type="transmembrane region" description="Helical" evidence="1">
    <location>
        <begin position="280"/>
        <end position="298"/>
    </location>
</feature>
<feature type="transmembrane region" description="Helical" evidence="1">
    <location>
        <begin position="116"/>
        <end position="135"/>
    </location>
</feature>
<reference evidence="2 3" key="2">
    <citation type="submission" date="2019-08" db="EMBL/GenBank/DDBJ databases">
        <title>Jejuicoccus antrihumi gen. nov., sp. nov., a new member of the family Dermacoccaceae isolated from a cave.</title>
        <authorList>
            <person name="Schumann P."/>
            <person name="Kim I.S."/>
        </authorList>
    </citation>
    <scope>NUCLEOTIDE SEQUENCE [LARGE SCALE GENOMIC DNA]</scope>
    <source>
        <strain evidence="2 3">C5-26</strain>
    </source>
</reference>
<feature type="transmembrane region" description="Helical" evidence="1">
    <location>
        <begin position="176"/>
        <end position="195"/>
    </location>
</feature>
<accession>A0A563E4H3</accession>
<dbReference type="RefSeq" id="WP_146315951.1">
    <property type="nucleotide sequence ID" value="NZ_VCQV01000006.1"/>
</dbReference>
<feature type="transmembrane region" description="Helical" evidence="1">
    <location>
        <begin position="245"/>
        <end position="268"/>
    </location>
</feature>
<keyword evidence="1" id="KW-0472">Membrane</keyword>
<dbReference type="PANTHER" id="PTHR20992">
    <property type="entry name" value="AT15442P-RELATED"/>
    <property type="match status" value="1"/>
</dbReference>
<feature type="transmembrane region" description="Helical" evidence="1">
    <location>
        <begin position="141"/>
        <end position="164"/>
    </location>
</feature>